<feature type="compositionally biased region" description="Basic and acidic residues" evidence="1">
    <location>
        <begin position="98"/>
        <end position="134"/>
    </location>
</feature>
<dbReference type="PANTHER" id="PTHR17571">
    <property type="entry name" value="URINARY PROTEIN RUP /ACROSOMAL PROTEIN SP-10"/>
    <property type="match status" value="1"/>
</dbReference>
<sequence>MHSTPTCCFGFLELAKLRNIGLVKGKTIQVKSLFCSFSITGASGQPDESPGIIDDQASVQQFSGEHLSLANPSDSEALYETSSGKNILSAHASAGRAPGEHASGDQGSDEHTAASEHAAGEHTAGEHDASEHTSGESSGEQSSSEKPSSEQPSAEQPSEQPSAEQPSEQPAGEQPSSEKALNEQPSGEQPSGEKASSEQTLNEQAAGEQATDEQASVEKPAGEQPSGSPAASTFSGPALNCHVCSYMNDKGKCLRGESVCSTQNTQQCMLKKIFEGGKLQFMVQGCENMCPSMNLFSHGTRMQIICCRNQSFCNKI</sequence>
<accession>L5KEM0</accession>
<dbReference type="AlphaFoldDB" id="L5KEM0"/>
<dbReference type="CDD" id="cd23628">
    <property type="entry name" value="TFP_LU_ECD_SP10_like"/>
    <property type="match status" value="1"/>
</dbReference>
<feature type="compositionally biased region" description="Low complexity" evidence="1">
    <location>
        <begin position="135"/>
        <end position="170"/>
    </location>
</feature>
<feature type="compositionally biased region" description="Polar residues" evidence="1">
    <location>
        <begin position="174"/>
        <end position="189"/>
    </location>
</feature>
<reference evidence="4" key="1">
    <citation type="journal article" date="2013" name="Science">
        <title>Comparative analysis of bat genomes provides insight into the evolution of flight and immunity.</title>
        <authorList>
            <person name="Zhang G."/>
            <person name="Cowled C."/>
            <person name="Shi Z."/>
            <person name="Huang Z."/>
            <person name="Bishop-Lilly K.A."/>
            <person name="Fang X."/>
            <person name="Wynne J.W."/>
            <person name="Xiong Z."/>
            <person name="Baker M.L."/>
            <person name="Zhao W."/>
            <person name="Tachedjian M."/>
            <person name="Zhu Y."/>
            <person name="Zhou P."/>
            <person name="Jiang X."/>
            <person name="Ng J."/>
            <person name="Yang L."/>
            <person name="Wu L."/>
            <person name="Xiao J."/>
            <person name="Feng Y."/>
            <person name="Chen Y."/>
            <person name="Sun X."/>
            <person name="Zhang Y."/>
            <person name="Marsh G.A."/>
            <person name="Crameri G."/>
            <person name="Broder C.C."/>
            <person name="Frey K.G."/>
            <person name="Wang L.F."/>
            <person name="Wang J."/>
        </authorList>
    </citation>
    <scope>NUCLEOTIDE SEQUENCE [LARGE SCALE GENOMIC DNA]</scope>
</reference>
<dbReference type="Pfam" id="PF00021">
    <property type="entry name" value="UPAR_LY6"/>
    <property type="match status" value="1"/>
</dbReference>
<dbReference type="FunCoup" id="L5KEM0">
    <property type="interactions" value="79"/>
</dbReference>
<evidence type="ECO:0000259" key="2">
    <source>
        <dbReference type="Pfam" id="PF00021"/>
    </source>
</evidence>
<dbReference type="InParanoid" id="L5KEM0"/>
<feature type="region of interest" description="Disordered" evidence="1">
    <location>
        <begin position="92"/>
        <end position="233"/>
    </location>
</feature>
<name>L5KEM0_PTEAL</name>
<dbReference type="STRING" id="9402.L5KEM0"/>
<dbReference type="InterPro" id="IPR016054">
    <property type="entry name" value="LY6_UPA_recep-like"/>
</dbReference>
<proteinExistence type="predicted"/>
<keyword evidence="4" id="KW-1185">Reference proteome</keyword>
<evidence type="ECO:0000313" key="4">
    <source>
        <dbReference type="Proteomes" id="UP000010552"/>
    </source>
</evidence>
<dbReference type="Proteomes" id="UP000010552">
    <property type="component" value="Unassembled WGS sequence"/>
</dbReference>
<dbReference type="InterPro" id="IPR052671">
    <property type="entry name" value="Acrosomal_SP-10-like"/>
</dbReference>
<dbReference type="EMBL" id="KB030791">
    <property type="protein sequence ID" value="ELK09782.1"/>
    <property type="molecule type" value="Genomic_DNA"/>
</dbReference>
<dbReference type="PANTHER" id="PTHR17571:SF34">
    <property type="entry name" value="ACROSOMAL PROTEIN SP-10"/>
    <property type="match status" value="1"/>
</dbReference>
<evidence type="ECO:0000256" key="1">
    <source>
        <dbReference type="SAM" id="MobiDB-lite"/>
    </source>
</evidence>
<organism evidence="3 4">
    <name type="scientific">Pteropus alecto</name>
    <name type="common">Black flying fox</name>
    <dbReference type="NCBI Taxonomy" id="9402"/>
    <lineage>
        <taxon>Eukaryota</taxon>
        <taxon>Metazoa</taxon>
        <taxon>Chordata</taxon>
        <taxon>Craniata</taxon>
        <taxon>Vertebrata</taxon>
        <taxon>Euteleostomi</taxon>
        <taxon>Mammalia</taxon>
        <taxon>Eutheria</taxon>
        <taxon>Laurasiatheria</taxon>
        <taxon>Chiroptera</taxon>
        <taxon>Yinpterochiroptera</taxon>
        <taxon>Pteropodoidea</taxon>
        <taxon>Pteropodidae</taxon>
        <taxon>Pteropodinae</taxon>
        <taxon>Pteropus</taxon>
    </lineage>
</organism>
<protein>
    <submittedName>
        <fullName evidence="3">Sperm acrosomal protein FSA-ACR.1</fullName>
    </submittedName>
</protein>
<evidence type="ECO:0000313" key="3">
    <source>
        <dbReference type="EMBL" id="ELK09782.1"/>
    </source>
</evidence>
<feature type="domain" description="UPAR/Ly6" evidence="2">
    <location>
        <begin position="238"/>
        <end position="315"/>
    </location>
</feature>
<gene>
    <name evidence="3" type="ORF">PAL_GLEAN10007643</name>
</gene>